<name>A0A645AQT1_9ZZZZ</name>
<comment type="caution">
    <text evidence="2">The sequence shown here is derived from an EMBL/GenBank/DDBJ whole genome shotgun (WGS) entry which is preliminary data.</text>
</comment>
<dbReference type="PANTHER" id="PTHR30024">
    <property type="entry name" value="ALIPHATIC SULFONATES-BINDING PROTEIN-RELATED"/>
    <property type="match status" value="1"/>
</dbReference>
<dbReference type="AlphaFoldDB" id="A0A645AQT1"/>
<organism evidence="2">
    <name type="scientific">bioreactor metagenome</name>
    <dbReference type="NCBI Taxonomy" id="1076179"/>
    <lineage>
        <taxon>unclassified sequences</taxon>
        <taxon>metagenomes</taxon>
        <taxon>ecological metagenomes</taxon>
    </lineage>
</organism>
<dbReference type="CDD" id="cd01008">
    <property type="entry name" value="PBP2_NrtA_SsuA_CpmA_like"/>
    <property type="match status" value="1"/>
</dbReference>
<evidence type="ECO:0000259" key="1">
    <source>
        <dbReference type="Pfam" id="PF09084"/>
    </source>
</evidence>
<dbReference type="PANTHER" id="PTHR30024:SF42">
    <property type="entry name" value="ALIPHATIC SULFONATES-BINDING PROTEIN-RELATED"/>
    <property type="match status" value="1"/>
</dbReference>
<accession>A0A645AQT1</accession>
<dbReference type="Pfam" id="PF09084">
    <property type="entry name" value="NMT1"/>
    <property type="match status" value="1"/>
</dbReference>
<gene>
    <name evidence="2" type="ORF">SDC9_102236</name>
</gene>
<proteinExistence type="predicted"/>
<dbReference type="SUPFAM" id="SSF53850">
    <property type="entry name" value="Periplasmic binding protein-like II"/>
    <property type="match status" value="1"/>
</dbReference>
<dbReference type="EMBL" id="VSSQ01015274">
    <property type="protein sequence ID" value="MPM55439.1"/>
    <property type="molecule type" value="Genomic_DNA"/>
</dbReference>
<evidence type="ECO:0000313" key="2">
    <source>
        <dbReference type="EMBL" id="MPM55439.1"/>
    </source>
</evidence>
<dbReference type="Gene3D" id="3.40.190.10">
    <property type="entry name" value="Periplasmic binding protein-like II"/>
    <property type="match status" value="2"/>
</dbReference>
<dbReference type="InterPro" id="IPR015168">
    <property type="entry name" value="SsuA/THI5"/>
</dbReference>
<feature type="domain" description="SsuA/THI5-like" evidence="1">
    <location>
        <begin position="72"/>
        <end position="204"/>
    </location>
</feature>
<reference evidence="2" key="1">
    <citation type="submission" date="2019-08" db="EMBL/GenBank/DDBJ databases">
        <authorList>
            <person name="Kucharzyk K."/>
            <person name="Murdoch R.W."/>
            <person name="Higgins S."/>
            <person name="Loffler F."/>
        </authorList>
    </citation>
    <scope>NUCLEOTIDE SEQUENCE</scope>
</reference>
<protein>
    <recommendedName>
        <fullName evidence="1">SsuA/THI5-like domain-containing protein</fullName>
    </recommendedName>
</protein>
<sequence length="318" mass="35183">MPFPDNFQELMSLRKKIILMLMFLATLSPAAEGREKEMKIALWKLPFNLPSMVAIENRTYEKAFAGEYKVEYITLPSGPKQVQAMAAGELDIAEGLGAASVIVAIANGVDITVIGANSRSPEAFAVAVKNSKITGISDLKGKKVAGLRGSVVHQLFVELLRKEGLTEKEVEFFPMPLNAAASALIAERVDAALLAGTEIIRAEKGGCRVIKDGRGIVEGLSLIAVRREFAEKNQAAIDKYLYTREKIRLETVNSSQKFIPLLKKETGLSEKEIKITLSKFNYDSRITESDIQELKKTAEYLKNENIIKLKPKINNILW</sequence>